<accession>A0A409VGH2</accession>
<feature type="domain" description="CBS" evidence="5">
    <location>
        <begin position="235"/>
        <end position="294"/>
    </location>
</feature>
<dbReference type="InterPro" id="IPR050511">
    <property type="entry name" value="AMPK_gamma/SDS23_families"/>
</dbReference>
<comment type="caution">
    <text evidence="6">The sequence shown here is derived from an EMBL/GenBank/DDBJ whole genome shotgun (WGS) entry which is preliminary data.</text>
</comment>
<keyword evidence="7" id="KW-1185">Reference proteome</keyword>
<dbReference type="InterPro" id="IPR046342">
    <property type="entry name" value="CBS_dom_sf"/>
</dbReference>
<dbReference type="AlphaFoldDB" id="A0A409VGH2"/>
<feature type="region of interest" description="Disordered" evidence="4">
    <location>
        <begin position="394"/>
        <end position="424"/>
    </location>
</feature>
<evidence type="ECO:0000313" key="6">
    <source>
        <dbReference type="EMBL" id="PPQ65354.1"/>
    </source>
</evidence>
<dbReference type="InterPro" id="IPR000644">
    <property type="entry name" value="CBS_dom"/>
</dbReference>
<feature type="region of interest" description="Disordered" evidence="4">
    <location>
        <begin position="461"/>
        <end position="481"/>
    </location>
</feature>
<organism evidence="6 7">
    <name type="scientific">Gymnopilus dilepis</name>
    <dbReference type="NCBI Taxonomy" id="231916"/>
    <lineage>
        <taxon>Eukaryota</taxon>
        <taxon>Fungi</taxon>
        <taxon>Dikarya</taxon>
        <taxon>Basidiomycota</taxon>
        <taxon>Agaricomycotina</taxon>
        <taxon>Agaricomycetes</taxon>
        <taxon>Agaricomycetidae</taxon>
        <taxon>Agaricales</taxon>
        <taxon>Agaricineae</taxon>
        <taxon>Hymenogastraceae</taxon>
        <taxon>Gymnopilus</taxon>
    </lineage>
</organism>
<evidence type="ECO:0000259" key="5">
    <source>
        <dbReference type="PROSITE" id="PS51371"/>
    </source>
</evidence>
<reference evidence="6 7" key="1">
    <citation type="journal article" date="2018" name="Evol. Lett.">
        <title>Horizontal gene cluster transfer increased hallucinogenic mushroom diversity.</title>
        <authorList>
            <person name="Reynolds H.T."/>
            <person name="Vijayakumar V."/>
            <person name="Gluck-Thaler E."/>
            <person name="Korotkin H.B."/>
            <person name="Matheny P.B."/>
            <person name="Slot J.C."/>
        </authorList>
    </citation>
    <scope>NUCLEOTIDE SEQUENCE [LARGE SCALE GENOMIC DNA]</scope>
    <source>
        <strain evidence="6 7">SRW20</strain>
    </source>
</reference>
<dbReference type="PANTHER" id="PTHR13780">
    <property type="entry name" value="AMP-ACTIVATED PROTEIN KINASE, GAMMA REGULATORY SUBUNIT"/>
    <property type="match status" value="1"/>
</dbReference>
<dbReference type="Pfam" id="PF00571">
    <property type="entry name" value="CBS"/>
    <property type="match status" value="1"/>
</dbReference>
<protein>
    <recommendedName>
        <fullName evidence="5">CBS domain-containing protein</fullName>
    </recommendedName>
</protein>
<evidence type="ECO:0000313" key="7">
    <source>
        <dbReference type="Proteomes" id="UP000284706"/>
    </source>
</evidence>
<feature type="compositionally biased region" description="Basic and acidic residues" evidence="4">
    <location>
        <begin position="462"/>
        <end position="481"/>
    </location>
</feature>
<evidence type="ECO:0000256" key="1">
    <source>
        <dbReference type="ARBA" id="ARBA00022737"/>
    </source>
</evidence>
<gene>
    <name evidence="6" type="ORF">CVT26_000069</name>
</gene>
<keyword evidence="2 3" id="KW-0129">CBS domain</keyword>
<dbReference type="Gene3D" id="3.10.580.10">
    <property type="entry name" value="CBS-domain"/>
    <property type="match status" value="2"/>
</dbReference>
<dbReference type="STRING" id="231916.A0A409VGH2"/>
<proteinExistence type="predicted"/>
<dbReference type="GO" id="GO:0004865">
    <property type="term" value="F:protein serine/threonine phosphatase inhibitor activity"/>
    <property type="evidence" value="ECO:0007669"/>
    <property type="project" value="TreeGrafter"/>
</dbReference>
<dbReference type="FunCoup" id="A0A409VGH2">
    <property type="interactions" value="21"/>
</dbReference>
<dbReference type="PROSITE" id="PS51371">
    <property type="entry name" value="CBS"/>
    <property type="match status" value="1"/>
</dbReference>
<evidence type="ECO:0000256" key="4">
    <source>
        <dbReference type="SAM" id="MobiDB-lite"/>
    </source>
</evidence>
<dbReference type="InParanoid" id="A0A409VGH2"/>
<name>A0A409VGH2_9AGAR</name>
<evidence type="ECO:0000256" key="3">
    <source>
        <dbReference type="PROSITE-ProRule" id="PRU00703"/>
    </source>
</evidence>
<dbReference type="SUPFAM" id="SSF54631">
    <property type="entry name" value="CBS-domain pair"/>
    <property type="match status" value="2"/>
</dbReference>
<keyword evidence="1" id="KW-0677">Repeat</keyword>
<dbReference type="SMART" id="SM00116">
    <property type="entry name" value="CBS"/>
    <property type="match status" value="4"/>
</dbReference>
<dbReference type="Proteomes" id="UP000284706">
    <property type="component" value="Unassembled WGS sequence"/>
</dbReference>
<dbReference type="PANTHER" id="PTHR13780:SF36">
    <property type="entry name" value="CBS DOMAIN-CONTAINING PROTEIN"/>
    <property type="match status" value="1"/>
</dbReference>
<dbReference type="OrthoDB" id="449052at2759"/>
<dbReference type="EMBL" id="NHYE01005655">
    <property type="protein sequence ID" value="PPQ65354.1"/>
    <property type="molecule type" value="Genomic_DNA"/>
</dbReference>
<evidence type="ECO:0000256" key="2">
    <source>
        <dbReference type="ARBA" id="ARBA00023122"/>
    </source>
</evidence>
<dbReference type="GO" id="GO:0042149">
    <property type="term" value="P:cellular response to glucose starvation"/>
    <property type="evidence" value="ECO:0007669"/>
    <property type="project" value="TreeGrafter"/>
</dbReference>
<sequence length="481" mass="51979">MSSSRRLSQSLTGSWKEASYLLSPTFVQPSEDEIEEWVATWRTVFAKGMSSVLGPHLIDSRIVSVDAETSVEDACELLLSEDIPCLAVRARPVELADAEPFLGLFDFADVNAFLTLAATRHTLQPEDFRGNSRVNDIVTAAKAGRVPVHLVSNLSDKNSIAILPHNANLISLLEIFSRGTHRCLVQSSVDPSEFVGMVSDRRLLAWFDTYARDTPSFQKYLSNPISTLSLPSFNLNTAVVAAPSSATILDAMKLMSEQGVSSIAVVEEQNGNLLSAVSVTDIGKVVVPSQSNQILSTPLHQFVAHIKEPDGSTDGVDKYPVYSVFPSSRLSYTIEKILATNAHRVFVTKDSGPASPSLSPSFHGGSFQSNLIGIVSVVDILSLFARSAKIPNVDPTHMQRHRRASSASSSISERDIFNRSRSSSRTGIRLSPNVITSSPTASSFIGSPVAIPALDLGLSSLSRKESRRSVHKRESGRESGG</sequence>
<dbReference type="CDD" id="cd02205">
    <property type="entry name" value="CBS_pair_SF"/>
    <property type="match status" value="2"/>
</dbReference>